<dbReference type="EMBL" id="CP048222">
    <property type="protein sequence ID" value="QHT71204.1"/>
    <property type="molecule type" value="Genomic_DNA"/>
</dbReference>
<dbReference type="PANTHER" id="PTHR40079">
    <property type="entry name" value="MANNAN ENDO-1,4-BETA-MANNOSIDASE E-RELATED"/>
    <property type="match status" value="1"/>
</dbReference>
<evidence type="ECO:0000259" key="5">
    <source>
        <dbReference type="PROSITE" id="PS51764"/>
    </source>
</evidence>
<dbReference type="Pfam" id="PF02156">
    <property type="entry name" value="Glyco_hydro_26"/>
    <property type="match status" value="1"/>
</dbReference>
<name>A0A6C0GTS0_9BACT</name>
<evidence type="ECO:0000313" key="6">
    <source>
        <dbReference type="EMBL" id="QHT71204.1"/>
    </source>
</evidence>
<dbReference type="PANTHER" id="PTHR40079:SF4">
    <property type="entry name" value="GH26 DOMAIN-CONTAINING PROTEIN-RELATED"/>
    <property type="match status" value="1"/>
</dbReference>
<reference evidence="6 7" key="1">
    <citation type="submission" date="2020-01" db="EMBL/GenBank/DDBJ databases">
        <authorList>
            <person name="Kim M.K."/>
        </authorList>
    </citation>
    <scope>NUCLEOTIDE SEQUENCE [LARGE SCALE GENOMIC DNA]</scope>
    <source>
        <strain evidence="6 7">172606-1</strain>
    </source>
</reference>
<organism evidence="6 7">
    <name type="scientific">Rhodocytophaga rosea</name>
    <dbReference type="NCBI Taxonomy" id="2704465"/>
    <lineage>
        <taxon>Bacteria</taxon>
        <taxon>Pseudomonadati</taxon>
        <taxon>Bacteroidota</taxon>
        <taxon>Cytophagia</taxon>
        <taxon>Cytophagales</taxon>
        <taxon>Rhodocytophagaceae</taxon>
        <taxon>Rhodocytophaga</taxon>
    </lineage>
</organism>
<comment type="similarity">
    <text evidence="1 4">Belongs to the glycosyl hydrolase 26 family.</text>
</comment>
<dbReference type="KEGG" id="rhoz:GXP67_33415"/>
<accession>A0A6C0GTS0</accession>
<dbReference type="GO" id="GO:0006080">
    <property type="term" value="P:substituted mannan metabolic process"/>
    <property type="evidence" value="ECO:0007669"/>
    <property type="project" value="InterPro"/>
</dbReference>
<dbReference type="InterPro" id="IPR000805">
    <property type="entry name" value="Glyco_hydro_26"/>
</dbReference>
<evidence type="ECO:0000313" key="7">
    <source>
        <dbReference type="Proteomes" id="UP000480178"/>
    </source>
</evidence>
<evidence type="ECO:0000256" key="1">
    <source>
        <dbReference type="ARBA" id="ARBA00007754"/>
    </source>
</evidence>
<dbReference type="InterPro" id="IPR022790">
    <property type="entry name" value="GH26_dom"/>
</dbReference>
<dbReference type="AlphaFoldDB" id="A0A6C0GTS0"/>
<protein>
    <recommendedName>
        <fullName evidence="5">GH26 domain-containing protein</fullName>
    </recommendedName>
</protein>
<sequence>MITWEPFTNSFSYNAKYPGLQQNKDFCKAVINGALDEYIEAFALKIKALEKPVFIRFAHEPDNPVYPWSATGGNTADDYKASWQHVVKVFVNLGITNVTWVWNPWNPSTIDEYYPGKQYVDWIGLTALNYGKASYDGQWRSFKQIYSPIRKKIRRLSKPVMLAEFGTTAYGGDQAAWLTEATQFITESIPEIKSLVFFYSNRDRYWINSWRPDSTTRFIDWTFGQSKPVFDAAKNALTVLPKPSYISSVQSPLLTTASHTNSISGKAGNYSLRVDGKPFYIQGVAYNPAHDWRDGDYPLSKKQLIADFSAIKAMGANTIRRYHPGVYDRNILNTASEHDLKVLYGFWFDPEVDYYKDSLQVQQYIQRIVKLVEQHKDHPAILGWG</sequence>
<feature type="domain" description="GH26" evidence="5">
    <location>
        <begin position="1"/>
        <end position="232"/>
    </location>
</feature>
<keyword evidence="3 4" id="KW-0326">Glycosidase</keyword>
<keyword evidence="2 4" id="KW-0378">Hydrolase</keyword>
<feature type="active site" description="Nucleophile" evidence="4">
    <location>
        <position position="164"/>
    </location>
</feature>
<feature type="active site" description="Proton donor" evidence="4">
    <location>
        <position position="60"/>
    </location>
</feature>
<gene>
    <name evidence="6" type="ORF">GXP67_33415</name>
</gene>
<evidence type="ECO:0000256" key="2">
    <source>
        <dbReference type="ARBA" id="ARBA00022801"/>
    </source>
</evidence>
<proteinExistence type="inferred from homology"/>
<dbReference type="InterPro" id="IPR017853">
    <property type="entry name" value="GH"/>
</dbReference>
<dbReference type="GO" id="GO:0016985">
    <property type="term" value="F:mannan endo-1,4-beta-mannosidase activity"/>
    <property type="evidence" value="ECO:0007669"/>
    <property type="project" value="InterPro"/>
</dbReference>
<dbReference type="RefSeq" id="WP_162447144.1">
    <property type="nucleotide sequence ID" value="NZ_CP048222.1"/>
</dbReference>
<evidence type="ECO:0000256" key="4">
    <source>
        <dbReference type="PROSITE-ProRule" id="PRU01100"/>
    </source>
</evidence>
<dbReference type="Gene3D" id="3.20.20.80">
    <property type="entry name" value="Glycosidases"/>
    <property type="match status" value="2"/>
</dbReference>
<keyword evidence="7" id="KW-1185">Reference proteome</keyword>
<dbReference type="Proteomes" id="UP000480178">
    <property type="component" value="Chromosome"/>
</dbReference>
<dbReference type="SUPFAM" id="SSF51445">
    <property type="entry name" value="(Trans)glycosidases"/>
    <property type="match status" value="2"/>
</dbReference>
<evidence type="ECO:0000256" key="3">
    <source>
        <dbReference type="ARBA" id="ARBA00023295"/>
    </source>
</evidence>
<dbReference type="PROSITE" id="PS51764">
    <property type="entry name" value="GH26"/>
    <property type="match status" value="1"/>
</dbReference>